<dbReference type="Gene3D" id="3.40.47.10">
    <property type="match status" value="1"/>
</dbReference>
<dbReference type="GO" id="GO:0017000">
    <property type="term" value="P:antibiotic biosynthetic process"/>
    <property type="evidence" value="ECO:0007669"/>
    <property type="project" value="UniProtKB-ARBA"/>
</dbReference>
<dbReference type="SUPFAM" id="SSF47336">
    <property type="entry name" value="ACP-like"/>
    <property type="match status" value="1"/>
</dbReference>
<keyword evidence="2" id="KW-0597">Phosphoprotein</keyword>
<dbReference type="EMBL" id="JZWV01001731">
    <property type="protein sequence ID" value="KJY16615.1"/>
    <property type="molecule type" value="Genomic_DNA"/>
</dbReference>
<feature type="domain" description="Carrier" evidence="5">
    <location>
        <begin position="56"/>
        <end position="131"/>
    </location>
</feature>
<protein>
    <recommendedName>
        <fullName evidence="5">Carrier domain-containing protein</fullName>
    </recommendedName>
</protein>
<dbReference type="RefSeq" id="WP_045952677.1">
    <property type="nucleotide sequence ID" value="NZ_JZWV01001731.1"/>
</dbReference>
<feature type="non-terminal residue" evidence="6">
    <location>
        <position position="230"/>
    </location>
</feature>
<accession>A0A0F4I3Q4</accession>
<dbReference type="SUPFAM" id="SSF53901">
    <property type="entry name" value="Thiolase-like"/>
    <property type="match status" value="1"/>
</dbReference>
<dbReference type="SMART" id="SM01294">
    <property type="entry name" value="PKS_PP_betabranch"/>
    <property type="match status" value="1"/>
</dbReference>
<dbReference type="InterPro" id="IPR020806">
    <property type="entry name" value="PKS_PP-bd"/>
</dbReference>
<dbReference type="Pfam" id="PF00550">
    <property type="entry name" value="PP-binding"/>
    <property type="match status" value="1"/>
</dbReference>
<keyword evidence="1" id="KW-0596">Phosphopantetheine</keyword>
<comment type="caution">
    <text evidence="6">The sequence shown here is derived from an EMBL/GenBank/DDBJ whole genome shotgun (WGS) entry which is preliminary data.</text>
</comment>
<reference evidence="6 7" key="1">
    <citation type="submission" date="2015-02" db="EMBL/GenBank/DDBJ databases">
        <authorList>
            <person name="Ju K.-S."/>
            <person name="Doroghazi J.R."/>
            <person name="Metcalf W."/>
        </authorList>
    </citation>
    <scope>NUCLEOTIDE SEQUENCE [LARGE SCALE GENOMIC DNA]</scope>
    <source>
        <strain evidence="6 7">NRRL ISP-5550</strain>
    </source>
</reference>
<evidence type="ECO:0000313" key="7">
    <source>
        <dbReference type="Proteomes" id="UP000033551"/>
    </source>
</evidence>
<dbReference type="Proteomes" id="UP000033551">
    <property type="component" value="Unassembled WGS sequence"/>
</dbReference>
<dbReference type="GO" id="GO:0031177">
    <property type="term" value="F:phosphopantetheine binding"/>
    <property type="evidence" value="ECO:0007669"/>
    <property type="project" value="InterPro"/>
</dbReference>
<organism evidence="6 7">
    <name type="scientific">Streptomyces katrae</name>
    <dbReference type="NCBI Taxonomy" id="68223"/>
    <lineage>
        <taxon>Bacteria</taxon>
        <taxon>Bacillati</taxon>
        <taxon>Actinomycetota</taxon>
        <taxon>Actinomycetes</taxon>
        <taxon>Kitasatosporales</taxon>
        <taxon>Streptomycetaceae</taxon>
        <taxon>Streptomyces</taxon>
    </lineage>
</organism>
<dbReference type="Gene3D" id="1.10.1200.10">
    <property type="entry name" value="ACP-like"/>
    <property type="match status" value="1"/>
</dbReference>
<dbReference type="InterPro" id="IPR014030">
    <property type="entry name" value="Ketoacyl_synth_N"/>
</dbReference>
<feature type="non-terminal residue" evidence="6">
    <location>
        <position position="1"/>
    </location>
</feature>
<name>A0A0F4I3Q4_9ACTN</name>
<dbReference type="FunFam" id="1.10.1200.10:FF:000007">
    <property type="entry name" value="Probable polyketide synthase pks17"/>
    <property type="match status" value="1"/>
</dbReference>
<dbReference type="InterPro" id="IPR016039">
    <property type="entry name" value="Thiolase-like"/>
</dbReference>
<evidence type="ECO:0000256" key="3">
    <source>
        <dbReference type="ARBA" id="ARBA00022679"/>
    </source>
</evidence>
<evidence type="ECO:0000313" key="6">
    <source>
        <dbReference type="EMBL" id="KJY16615.1"/>
    </source>
</evidence>
<proteinExistence type="predicted"/>
<sequence length="230" mass="24129">LDLRTLRRQSRIPALLRGLVPAPRHRTAAAVSGAAAQGGSAWADRLAGLPVAEQRSIMSDLVGAQAALVLGHSDAAAVSPERAFRELGFDSLTAVEFRNALIAQTGIRLPATLVFDHPTPAALAEFLRTELVGEDPTGAGAEPTPPAGTADDEPIAIIGMSCRYPGGVETPEDLWRLVADGRDGITAFPGNRGWDLDRLFDPDPDHPGTSYADQGGFLHGAAEFDAGFFG</sequence>
<dbReference type="GO" id="GO:0004312">
    <property type="term" value="F:fatty acid synthase activity"/>
    <property type="evidence" value="ECO:0007669"/>
    <property type="project" value="TreeGrafter"/>
</dbReference>
<evidence type="ECO:0000256" key="2">
    <source>
        <dbReference type="ARBA" id="ARBA00022553"/>
    </source>
</evidence>
<keyword evidence="7" id="KW-1185">Reference proteome</keyword>
<gene>
    <name evidence="6" type="ORF">VR44_40355</name>
</gene>
<keyword evidence="4" id="KW-0511">Multifunctional enzyme</keyword>
<evidence type="ECO:0000256" key="1">
    <source>
        <dbReference type="ARBA" id="ARBA00022450"/>
    </source>
</evidence>
<evidence type="ECO:0000256" key="4">
    <source>
        <dbReference type="ARBA" id="ARBA00023268"/>
    </source>
</evidence>
<dbReference type="PANTHER" id="PTHR43775:SF51">
    <property type="entry name" value="INACTIVE PHENOLPHTHIOCEROL SYNTHESIS POLYKETIDE SYNTHASE TYPE I PKS1-RELATED"/>
    <property type="match status" value="1"/>
</dbReference>
<dbReference type="AlphaFoldDB" id="A0A0F4I3Q4"/>
<dbReference type="PANTHER" id="PTHR43775">
    <property type="entry name" value="FATTY ACID SYNTHASE"/>
    <property type="match status" value="1"/>
</dbReference>
<dbReference type="InterPro" id="IPR050091">
    <property type="entry name" value="PKS_NRPS_Biosynth_Enz"/>
</dbReference>
<dbReference type="Pfam" id="PF00109">
    <property type="entry name" value="ketoacyl-synt"/>
    <property type="match status" value="1"/>
</dbReference>
<evidence type="ECO:0000259" key="5">
    <source>
        <dbReference type="PROSITE" id="PS50075"/>
    </source>
</evidence>
<dbReference type="InterPro" id="IPR009081">
    <property type="entry name" value="PP-bd_ACP"/>
</dbReference>
<dbReference type="InterPro" id="IPR036736">
    <property type="entry name" value="ACP-like_sf"/>
</dbReference>
<dbReference type="GO" id="GO:0006633">
    <property type="term" value="P:fatty acid biosynthetic process"/>
    <property type="evidence" value="ECO:0007669"/>
    <property type="project" value="TreeGrafter"/>
</dbReference>
<dbReference type="PROSITE" id="PS50075">
    <property type="entry name" value="CARRIER"/>
    <property type="match status" value="1"/>
</dbReference>
<dbReference type="SMART" id="SM00823">
    <property type="entry name" value="PKS_PP"/>
    <property type="match status" value="1"/>
</dbReference>
<keyword evidence="3" id="KW-0808">Transferase</keyword>